<name>A0ABM6Z7R3_9STRE</name>
<dbReference type="RefSeq" id="WP_120701254.1">
    <property type="nucleotide sequence ID" value="NZ_CP032620.1"/>
</dbReference>
<accession>A0ABM6Z7R3</accession>
<reference evidence="2" key="1">
    <citation type="submission" date="2018-09" db="EMBL/GenBank/DDBJ databases">
        <title>Complete genome sequence of Streptococcus sp. KCOM 2890 (=JS71).</title>
        <authorList>
            <person name="Kook J.-K."/>
            <person name="Park S.-N."/>
            <person name="Lim Y.K."/>
        </authorList>
    </citation>
    <scope>NUCLEOTIDE SEQUENCE [LARGE SCALE GENOMIC DNA]</scope>
    <source>
        <strain evidence="2">JS71</strain>
    </source>
</reference>
<evidence type="ECO:0000313" key="1">
    <source>
        <dbReference type="EMBL" id="AYF93332.1"/>
    </source>
</evidence>
<sequence>MGLSYAPQYTWTEHFVQRAQERFQVSTDLLPKWVGRQIGSLTVYDSSVEQQPEAKKYISDYGVIFVCNTIEQKFITCYEANDIFMEGNKVTIHEYNVDSFKEEIGNLARKYYLKDAKEMLLSVESHLYKFQEISQKVMSGRLTRQNYNLIGNLIDEFHAIKSAIRVIETRRSDFKM</sequence>
<proteinExistence type="predicted"/>
<keyword evidence="2" id="KW-1185">Reference proteome</keyword>
<dbReference type="Proteomes" id="UP000277293">
    <property type="component" value="Chromosome"/>
</dbReference>
<gene>
    <name evidence="1" type="ORF">D7D50_01165</name>
</gene>
<evidence type="ECO:0000313" key="2">
    <source>
        <dbReference type="Proteomes" id="UP000277293"/>
    </source>
</evidence>
<dbReference type="EMBL" id="CP032620">
    <property type="protein sequence ID" value="AYF93332.1"/>
    <property type="molecule type" value="Genomic_DNA"/>
</dbReference>
<organism evidence="1 2">
    <name type="scientific">Streptococcus koreensis</name>
    <dbReference type="NCBI Taxonomy" id="2382163"/>
    <lineage>
        <taxon>Bacteria</taxon>
        <taxon>Bacillati</taxon>
        <taxon>Bacillota</taxon>
        <taxon>Bacilli</taxon>
        <taxon>Lactobacillales</taxon>
        <taxon>Streptococcaceae</taxon>
        <taxon>Streptococcus</taxon>
    </lineage>
</organism>
<protein>
    <submittedName>
        <fullName evidence="1">Uncharacterized protein</fullName>
    </submittedName>
</protein>